<dbReference type="AlphaFoldDB" id="A0A158BVU1"/>
<reference evidence="6" key="1">
    <citation type="submission" date="2016-01" db="EMBL/GenBank/DDBJ databases">
        <authorList>
            <person name="Peeters Charlotte."/>
        </authorList>
    </citation>
    <scope>NUCLEOTIDE SEQUENCE [LARGE SCALE GENOMIC DNA]</scope>
</reference>
<dbReference type="Gene3D" id="3.40.190.10">
    <property type="entry name" value="Periplasmic binding protein-like II"/>
    <property type="match status" value="1"/>
</dbReference>
<dbReference type="GO" id="GO:1904680">
    <property type="term" value="F:peptide transmembrane transporter activity"/>
    <property type="evidence" value="ECO:0007669"/>
    <property type="project" value="TreeGrafter"/>
</dbReference>
<name>A0A158BVU1_9BURK</name>
<dbReference type="Proteomes" id="UP000054624">
    <property type="component" value="Unassembled WGS sequence"/>
</dbReference>
<accession>A0A158BVU1</accession>
<evidence type="ECO:0000256" key="3">
    <source>
        <dbReference type="ARBA" id="ARBA00022729"/>
    </source>
</evidence>
<keyword evidence="3" id="KW-0732">Signal</keyword>
<comment type="similarity">
    <text evidence="1">Belongs to the bacterial solute-binding protein 5 family.</text>
</comment>
<organism evidence="5 6">
    <name type="scientific">Caballeronia temeraria</name>
    <dbReference type="NCBI Taxonomy" id="1777137"/>
    <lineage>
        <taxon>Bacteria</taxon>
        <taxon>Pseudomonadati</taxon>
        <taxon>Pseudomonadota</taxon>
        <taxon>Betaproteobacteria</taxon>
        <taxon>Burkholderiales</taxon>
        <taxon>Burkholderiaceae</taxon>
        <taxon>Caballeronia</taxon>
    </lineage>
</organism>
<keyword evidence="6" id="KW-1185">Reference proteome</keyword>
<evidence type="ECO:0000313" key="6">
    <source>
        <dbReference type="Proteomes" id="UP000054624"/>
    </source>
</evidence>
<feature type="domain" description="Solute-binding protein family 5" evidence="4">
    <location>
        <begin position="2"/>
        <end position="130"/>
    </location>
</feature>
<evidence type="ECO:0000313" key="5">
    <source>
        <dbReference type="EMBL" id="SAK74218.1"/>
    </source>
</evidence>
<dbReference type="PANTHER" id="PTHR30290">
    <property type="entry name" value="PERIPLASMIC BINDING COMPONENT OF ABC TRANSPORTER"/>
    <property type="match status" value="1"/>
</dbReference>
<evidence type="ECO:0000259" key="4">
    <source>
        <dbReference type="Pfam" id="PF00496"/>
    </source>
</evidence>
<proteinExistence type="inferred from homology"/>
<dbReference type="Pfam" id="PF00496">
    <property type="entry name" value="SBP_bac_5"/>
    <property type="match status" value="1"/>
</dbReference>
<dbReference type="EMBL" id="FCOI02000017">
    <property type="protein sequence ID" value="SAK74218.1"/>
    <property type="molecule type" value="Genomic_DNA"/>
</dbReference>
<evidence type="ECO:0000256" key="1">
    <source>
        <dbReference type="ARBA" id="ARBA00005695"/>
    </source>
</evidence>
<dbReference type="PANTHER" id="PTHR30290:SF9">
    <property type="entry name" value="OLIGOPEPTIDE-BINDING PROTEIN APPA"/>
    <property type="match status" value="1"/>
</dbReference>
<evidence type="ECO:0000256" key="2">
    <source>
        <dbReference type="ARBA" id="ARBA00022448"/>
    </source>
</evidence>
<sequence>MKWHDGTSFTSDDVAYSILTLKQAHPRGRSTFANVTDVKTPDRYTVVIDLSKPAPFLLTALSGSESPIVPKHLYQGTDVVSNPHNSAPIGTGPFVFKEFVRGDHILLERNPDYWDKPKPYVDRIIVRFLPPCAGSSRRPSTSTR</sequence>
<gene>
    <name evidence="5" type="ORF">AWB76_04753</name>
</gene>
<dbReference type="InterPro" id="IPR000914">
    <property type="entry name" value="SBP_5_dom"/>
</dbReference>
<dbReference type="SUPFAM" id="SSF53850">
    <property type="entry name" value="Periplasmic binding protein-like II"/>
    <property type="match status" value="1"/>
</dbReference>
<keyword evidence="2" id="KW-0813">Transport</keyword>
<dbReference type="STRING" id="1777137.AWB76_04753"/>
<dbReference type="RefSeq" id="WP_341845303.1">
    <property type="nucleotide sequence ID" value="NZ_FCOI02000017.1"/>
</dbReference>
<protein>
    <submittedName>
        <fullName evidence="5">Extracellular solute-binding protein</fullName>
    </submittedName>
</protein>
<dbReference type="InterPro" id="IPR039424">
    <property type="entry name" value="SBP_5"/>
</dbReference>
<dbReference type="GO" id="GO:0015833">
    <property type="term" value="P:peptide transport"/>
    <property type="evidence" value="ECO:0007669"/>
    <property type="project" value="TreeGrafter"/>
</dbReference>